<keyword evidence="2" id="KW-1185">Reference proteome</keyword>
<evidence type="ECO:0000313" key="1">
    <source>
        <dbReference type="EMBL" id="KAH7922097.1"/>
    </source>
</evidence>
<evidence type="ECO:0000313" key="2">
    <source>
        <dbReference type="Proteomes" id="UP000790709"/>
    </source>
</evidence>
<comment type="caution">
    <text evidence="1">The sequence shown here is derived from an EMBL/GenBank/DDBJ whole genome shotgun (WGS) entry which is preliminary data.</text>
</comment>
<dbReference type="EMBL" id="MU266498">
    <property type="protein sequence ID" value="KAH7922097.1"/>
    <property type="molecule type" value="Genomic_DNA"/>
</dbReference>
<reference evidence="1" key="1">
    <citation type="journal article" date="2021" name="New Phytol.">
        <title>Evolutionary innovations through gain and loss of genes in the ectomycorrhizal Boletales.</title>
        <authorList>
            <person name="Wu G."/>
            <person name="Miyauchi S."/>
            <person name="Morin E."/>
            <person name="Kuo A."/>
            <person name="Drula E."/>
            <person name="Varga T."/>
            <person name="Kohler A."/>
            <person name="Feng B."/>
            <person name="Cao Y."/>
            <person name="Lipzen A."/>
            <person name="Daum C."/>
            <person name="Hundley H."/>
            <person name="Pangilinan J."/>
            <person name="Johnson J."/>
            <person name="Barry K."/>
            <person name="LaButti K."/>
            <person name="Ng V."/>
            <person name="Ahrendt S."/>
            <person name="Min B."/>
            <person name="Choi I.G."/>
            <person name="Park H."/>
            <person name="Plett J.M."/>
            <person name="Magnuson J."/>
            <person name="Spatafora J.W."/>
            <person name="Nagy L.G."/>
            <person name="Henrissat B."/>
            <person name="Grigoriev I.V."/>
            <person name="Yang Z.L."/>
            <person name="Xu J."/>
            <person name="Martin F.M."/>
        </authorList>
    </citation>
    <scope>NUCLEOTIDE SEQUENCE</scope>
    <source>
        <strain evidence="1">KUC20120723A-06</strain>
    </source>
</reference>
<proteinExistence type="predicted"/>
<organism evidence="1 2">
    <name type="scientific">Leucogyrophana mollusca</name>
    <dbReference type="NCBI Taxonomy" id="85980"/>
    <lineage>
        <taxon>Eukaryota</taxon>
        <taxon>Fungi</taxon>
        <taxon>Dikarya</taxon>
        <taxon>Basidiomycota</taxon>
        <taxon>Agaricomycotina</taxon>
        <taxon>Agaricomycetes</taxon>
        <taxon>Agaricomycetidae</taxon>
        <taxon>Boletales</taxon>
        <taxon>Boletales incertae sedis</taxon>
        <taxon>Leucogyrophana</taxon>
    </lineage>
</organism>
<dbReference type="Proteomes" id="UP000790709">
    <property type="component" value="Unassembled WGS sequence"/>
</dbReference>
<protein>
    <submittedName>
        <fullName evidence="1">Uncharacterized protein</fullName>
    </submittedName>
</protein>
<accession>A0ACB8BBC3</accession>
<sequence>MLNSRQTSGELAGIHTALVIQSFADRILVLITQMGKVGNLIQASIPSTTPLISAASSESGSEADLLPPPPPAIQLTPLLGNAPSEHMQTLHSLYAAQAATLIWIAESEKYLGSDRRSVIVGIALRKSEGESSGGLSEHDRIVFRGVMDLLQSALAQE</sequence>
<gene>
    <name evidence="1" type="ORF">BV22DRAFT_1106803</name>
</gene>
<name>A0ACB8BBC3_9AGAM</name>